<keyword evidence="8" id="KW-0325">Glycoprotein</keyword>
<comment type="subcellular location">
    <subcellularLocation>
        <location evidence="1">Secreted</location>
    </subcellularLocation>
</comment>
<dbReference type="FunFam" id="2.40.70.10:FF:000050">
    <property type="entry name" value="Aspartic proteinase CDR1"/>
    <property type="match status" value="1"/>
</dbReference>
<dbReference type="Pfam" id="PF14541">
    <property type="entry name" value="TAXi_C"/>
    <property type="match status" value="1"/>
</dbReference>
<dbReference type="InterPro" id="IPR033121">
    <property type="entry name" value="PEPTIDASE_A1"/>
</dbReference>
<gene>
    <name evidence="11" type="primary">AP1</name>
</gene>
<dbReference type="Gene3D" id="2.40.70.10">
    <property type="entry name" value="Acid Proteases"/>
    <property type="match status" value="2"/>
</dbReference>
<organism evidence="11">
    <name type="scientific">Linum grandiflorum</name>
    <dbReference type="NCBI Taxonomy" id="559336"/>
    <lineage>
        <taxon>Eukaryota</taxon>
        <taxon>Viridiplantae</taxon>
        <taxon>Streptophyta</taxon>
        <taxon>Embryophyta</taxon>
        <taxon>Tracheophyta</taxon>
        <taxon>Spermatophyta</taxon>
        <taxon>Magnoliopsida</taxon>
        <taxon>eudicotyledons</taxon>
        <taxon>Gunneridae</taxon>
        <taxon>Pentapetalae</taxon>
        <taxon>rosids</taxon>
        <taxon>fabids</taxon>
        <taxon>Malpighiales</taxon>
        <taxon>Linaceae</taxon>
        <taxon>Linum</taxon>
    </lineage>
</organism>
<comment type="similarity">
    <text evidence="2">Belongs to the peptidase A1 family.</text>
</comment>
<dbReference type="InterPro" id="IPR032861">
    <property type="entry name" value="TAXi_N"/>
</dbReference>
<proteinExistence type="evidence at transcript level"/>
<dbReference type="AlphaFoldDB" id="G9M8Q1"/>
<dbReference type="PROSITE" id="PS00141">
    <property type="entry name" value="ASP_PROTEASE"/>
    <property type="match status" value="1"/>
</dbReference>
<keyword evidence="4 11" id="KW-0645">Protease</keyword>
<evidence type="ECO:0000256" key="9">
    <source>
        <dbReference type="SAM" id="SignalP"/>
    </source>
</evidence>
<keyword evidence="7" id="KW-0378">Hydrolase</keyword>
<evidence type="ECO:0000256" key="6">
    <source>
        <dbReference type="ARBA" id="ARBA00022750"/>
    </source>
</evidence>
<dbReference type="FunFam" id="2.40.70.10:FF:000016">
    <property type="entry name" value="Probable aspartic protease At2g35615"/>
    <property type="match status" value="1"/>
</dbReference>
<evidence type="ECO:0000256" key="3">
    <source>
        <dbReference type="ARBA" id="ARBA00022525"/>
    </source>
</evidence>
<dbReference type="InterPro" id="IPR034161">
    <property type="entry name" value="Pepsin-like_plant"/>
</dbReference>
<feature type="chain" id="PRO_5003523344" evidence="9">
    <location>
        <begin position="23"/>
        <end position="449"/>
    </location>
</feature>
<dbReference type="Pfam" id="PF14543">
    <property type="entry name" value="TAXi_N"/>
    <property type="match status" value="1"/>
</dbReference>
<evidence type="ECO:0000259" key="10">
    <source>
        <dbReference type="PROSITE" id="PS51767"/>
    </source>
</evidence>
<dbReference type="InterPro" id="IPR001969">
    <property type="entry name" value="Aspartic_peptidase_AS"/>
</dbReference>
<sequence>MEAPRFIIISLLILLLSHITTTTPTTIILDLIHRDSPLSPLHTPNLTFSDRLQASFLRAISRQSRHVDFQTDLLPSGGEYMMNLSIGTPPFPILAIADTGSDLTWLQSKPCDQCYPQKGPIFDPSNSTTFHKLPCTTAPCNALDESARSCTDPTTCGYTYSYGDHSYTTGYLASDTVTVGNASVQIRNVAFGCGTRNGGNFDEQGSGIVGLGGGNLSFVSQLGDTIGKKFSYCLLPLENEISSQPSDSPATSRIVFGDNPVFSSSSTNGVVFATTPLVNKEPSTYYYLTIEAITVGRKKLLYSSSSSKTASYDSGSKSSVEEGNIIIDSGTTLTFLEEEFYGALEAALVEEIKMERVNDVKNSMFSLCFKSGKEEVELPLMKVHFRGGADVELKPVNTFVRAEEGLVCFTMLPTNDVGIYGNLAQMNFVVGYDLGKRTVSFLPADCSKQ</sequence>
<evidence type="ECO:0000256" key="7">
    <source>
        <dbReference type="ARBA" id="ARBA00022801"/>
    </source>
</evidence>
<evidence type="ECO:0000256" key="4">
    <source>
        <dbReference type="ARBA" id="ARBA00022670"/>
    </source>
</evidence>
<evidence type="ECO:0000256" key="8">
    <source>
        <dbReference type="ARBA" id="ARBA00023180"/>
    </source>
</evidence>
<keyword evidence="3" id="KW-0964">Secreted</keyword>
<dbReference type="PANTHER" id="PTHR47967:SF128">
    <property type="entry name" value="ASPARTIC PROTEINASE CDR1-LIKE"/>
    <property type="match status" value="1"/>
</dbReference>
<accession>G9M8Q1</accession>
<dbReference type="SUPFAM" id="SSF50630">
    <property type="entry name" value="Acid proteases"/>
    <property type="match status" value="1"/>
</dbReference>
<dbReference type="InterPro" id="IPR032799">
    <property type="entry name" value="TAXi_C"/>
</dbReference>
<dbReference type="CDD" id="cd05476">
    <property type="entry name" value="pepsin_A_like_plant"/>
    <property type="match status" value="1"/>
</dbReference>
<name>G9M8Q1_9ROSI</name>
<evidence type="ECO:0000313" key="11">
    <source>
        <dbReference type="EMBL" id="BAL41445.1"/>
    </source>
</evidence>
<dbReference type="InterPro" id="IPR021109">
    <property type="entry name" value="Peptidase_aspartic_dom_sf"/>
</dbReference>
<dbReference type="GO" id="GO:0006508">
    <property type="term" value="P:proteolysis"/>
    <property type="evidence" value="ECO:0007669"/>
    <property type="project" value="UniProtKB-KW"/>
</dbReference>
<feature type="domain" description="Peptidase A1" evidence="10">
    <location>
        <begin position="80"/>
        <end position="442"/>
    </location>
</feature>
<protein>
    <submittedName>
        <fullName evidence="11">Aspartyl protease 1</fullName>
    </submittedName>
</protein>
<dbReference type="PROSITE" id="PS51767">
    <property type="entry name" value="PEPTIDASE_A1"/>
    <property type="match status" value="1"/>
</dbReference>
<dbReference type="InterPro" id="IPR051708">
    <property type="entry name" value="Plant_Aspart_Prot_A1"/>
</dbReference>
<evidence type="ECO:0000256" key="2">
    <source>
        <dbReference type="ARBA" id="ARBA00007447"/>
    </source>
</evidence>
<dbReference type="GO" id="GO:0004190">
    <property type="term" value="F:aspartic-type endopeptidase activity"/>
    <property type="evidence" value="ECO:0007669"/>
    <property type="project" value="UniProtKB-KW"/>
</dbReference>
<evidence type="ECO:0000256" key="5">
    <source>
        <dbReference type="ARBA" id="ARBA00022729"/>
    </source>
</evidence>
<reference evidence="11" key="1">
    <citation type="journal article" date="2012" name="Plant J.">
        <title>Isolation of the floral morph-related genes in heterostylous flax (Linum grandiflorum): the genetic polymorphism and the transcriptional and post-transcriptional regulations of the S locus.</title>
        <authorList>
            <person name="Ushijima K."/>
            <person name="Nakano R."/>
            <person name="Bando M."/>
            <person name="Shigezane Y."/>
            <person name="Ikeda K."/>
            <person name="Namba Y."/>
            <person name="Kume S."/>
            <person name="Kitabata T."/>
            <person name="Mori H."/>
            <person name="Kubo Y."/>
        </authorList>
    </citation>
    <scope>NUCLEOTIDE SEQUENCE</scope>
    <source>
        <tissue evidence="11">Style</tissue>
    </source>
</reference>
<dbReference type="EMBL" id="AB617825">
    <property type="protein sequence ID" value="BAL41445.1"/>
    <property type="molecule type" value="mRNA"/>
</dbReference>
<keyword evidence="6" id="KW-0064">Aspartyl protease</keyword>
<keyword evidence="5 9" id="KW-0732">Signal</keyword>
<evidence type="ECO:0000256" key="1">
    <source>
        <dbReference type="ARBA" id="ARBA00004613"/>
    </source>
</evidence>
<feature type="signal peptide" evidence="9">
    <location>
        <begin position="1"/>
        <end position="22"/>
    </location>
</feature>
<dbReference type="GO" id="GO:0005576">
    <property type="term" value="C:extracellular region"/>
    <property type="evidence" value="ECO:0007669"/>
    <property type="project" value="UniProtKB-SubCell"/>
</dbReference>
<dbReference type="PANTHER" id="PTHR47967">
    <property type="entry name" value="OS07G0603500 PROTEIN-RELATED"/>
    <property type="match status" value="1"/>
</dbReference>